<evidence type="ECO:0000313" key="4">
    <source>
        <dbReference type="Proteomes" id="UP001498771"/>
    </source>
</evidence>
<evidence type="ECO:0000313" key="3">
    <source>
        <dbReference type="EMBL" id="KAK7207704.1"/>
    </source>
</evidence>
<accession>A0ABR1FCX9</accession>
<feature type="compositionally biased region" description="Polar residues" evidence="2">
    <location>
        <begin position="121"/>
        <end position="133"/>
    </location>
</feature>
<feature type="region of interest" description="Disordered" evidence="2">
    <location>
        <begin position="1"/>
        <end position="108"/>
    </location>
</feature>
<feature type="compositionally biased region" description="Polar residues" evidence="2">
    <location>
        <begin position="570"/>
        <end position="583"/>
    </location>
</feature>
<feature type="compositionally biased region" description="Low complexity" evidence="2">
    <location>
        <begin position="84"/>
        <end position="100"/>
    </location>
</feature>
<feature type="compositionally biased region" description="Polar residues" evidence="2">
    <location>
        <begin position="374"/>
        <end position="387"/>
    </location>
</feature>
<keyword evidence="4" id="KW-1185">Reference proteome</keyword>
<keyword evidence="1" id="KW-0175">Coiled coil</keyword>
<name>A0ABR1FCX9_9ASCO</name>
<proteinExistence type="predicted"/>
<feature type="region of interest" description="Disordered" evidence="2">
    <location>
        <begin position="368"/>
        <end position="411"/>
    </location>
</feature>
<reference evidence="3 4" key="1">
    <citation type="submission" date="2024-03" db="EMBL/GenBank/DDBJ databases">
        <title>Genome-scale model development and genomic sequencing of the oleaginous clade Lipomyces.</title>
        <authorList>
            <consortium name="Lawrence Berkeley National Laboratory"/>
            <person name="Czajka J.J."/>
            <person name="Han Y."/>
            <person name="Kim J."/>
            <person name="Mondo S.J."/>
            <person name="Hofstad B.A."/>
            <person name="Robles A."/>
            <person name="Haridas S."/>
            <person name="Riley R."/>
            <person name="LaButti K."/>
            <person name="Pangilinan J."/>
            <person name="Andreopoulos W."/>
            <person name="Lipzen A."/>
            <person name="Yan J."/>
            <person name="Wang M."/>
            <person name="Ng V."/>
            <person name="Grigoriev I.V."/>
            <person name="Spatafora J.W."/>
            <person name="Magnuson J.K."/>
            <person name="Baker S.E."/>
            <person name="Pomraning K.R."/>
        </authorList>
    </citation>
    <scope>NUCLEOTIDE SEQUENCE [LARGE SCALE GENOMIC DNA]</scope>
    <source>
        <strain evidence="3 4">Phaff 52-87</strain>
    </source>
</reference>
<feature type="region of interest" description="Disordered" evidence="2">
    <location>
        <begin position="540"/>
        <end position="583"/>
    </location>
</feature>
<feature type="region of interest" description="Disordered" evidence="2">
    <location>
        <begin position="121"/>
        <end position="157"/>
    </location>
</feature>
<evidence type="ECO:0000256" key="1">
    <source>
        <dbReference type="SAM" id="Coils"/>
    </source>
</evidence>
<dbReference type="Proteomes" id="UP001498771">
    <property type="component" value="Unassembled WGS sequence"/>
</dbReference>
<feature type="compositionally biased region" description="Basic and acidic residues" evidence="2">
    <location>
        <begin position="389"/>
        <end position="403"/>
    </location>
</feature>
<sequence>MAYHSHSRSYSGAYRRYSSGMPRGSHGQHPSIPENEVVDTTTSPMPGSPPPVVSDAPKNDMPDFDNSVDLLVASWIGNNPSPTPAASTPSPVPASTPEATPKAEQPALQPVANIVSNVKKNESPITPQTSSPAEHQRLIPRNNNNNGSGKENQFKTSVRWGNRKIPITLPAEFARPNLVTPEDHRKYERKLHDYVAQNINIVSPSMPAFQSALYNGRAVVQLPDEKDYREQYAYAQEQRLGVSSPGLGTEQHLMQQGMNMYSPGMHGQTAPYYQYSQAMGRSNSSPLSPEAPAFMSTNGLGITYGNGHPAVPQRAVHIMSSPAPVSDSSMGQYAYSEANKSPYAQQPESFGEYRAEVVEIVRPPRESKRIPIVNPQSKQAAGTTAADNSKLETERKESEKSESEPSANRYSFTPLVQSGAAAKDLNQDELDGIVNRLSEHTPERVIYPPVAMNMGQEDDTESMWSDGTAQDEQRQRLVDDNPTLSLDDQAMQKLVNEALMKKLDPLEKMMSMLTDQLKNTLVSQVTAGTDDEFEIEYEDDDPEGAEGQQLEVARSRSASSGKPLDGSVPGRTSSRNVSNTSENGYIQSLVSQIETLSARNEKLDGELDMVRRAKENADALVTELTQKYIESEKYKAKAESYVEEIGRLKEHGSEKQKQHEKELREQHAQMLRERELHEKERSMQQDQIKILQDNVTVLNDKLRIAAQEAEREAEKARAEVIQAKRETEDAVNSRATELSWIKTLLDAKVEELDEQRRLIRNKDSETVEKTKIEEMYANMNSSFLSKLKYGSALSLVSDEFVELLTAASLTLSSRGVVELRELRRRQSSRQTSENAMPLNDHPHNVPAGMSPLRPGFSNFTKGLKDLKLNRANTIHGMGSREDHLRKFQLSREV</sequence>
<feature type="coiled-coil region" evidence="1">
    <location>
        <begin position="586"/>
        <end position="613"/>
    </location>
</feature>
<feature type="compositionally biased region" description="Low complexity" evidence="2">
    <location>
        <begin position="1"/>
        <end position="20"/>
    </location>
</feature>
<dbReference type="EMBL" id="JBBJBU010000001">
    <property type="protein sequence ID" value="KAK7207704.1"/>
    <property type="molecule type" value="Genomic_DNA"/>
</dbReference>
<gene>
    <name evidence="3" type="ORF">BZA70DRAFT_272024</name>
</gene>
<feature type="compositionally biased region" description="Polar residues" evidence="2">
    <location>
        <begin position="147"/>
        <end position="156"/>
    </location>
</feature>
<organism evidence="3 4">
    <name type="scientific">Myxozyma melibiosi</name>
    <dbReference type="NCBI Taxonomy" id="54550"/>
    <lineage>
        <taxon>Eukaryota</taxon>
        <taxon>Fungi</taxon>
        <taxon>Dikarya</taxon>
        <taxon>Ascomycota</taxon>
        <taxon>Saccharomycotina</taxon>
        <taxon>Lipomycetes</taxon>
        <taxon>Lipomycetales</taxon>
        <taxon>Lipomycetaceae</taxon>
        <taxon>Myxozyma</taxon>
    </lineage>
</organism>
<dbReference type="RefSeq" id="XP_064770737.1">
    <property type="nucleotide sequence ID" value="XM_064911573.1"/>
</dbReference>
<feature type="region of interest" description="Disordered" evidence="2">
    <location>
        <begin position="648"/>
        <end position="668"/>
    </location>
</feature>
<protein>
    <submittedName>
        <fullName evidence="3">Uncharacterized protein</fullName>
    </submittedName>
</protein>
<evidence type="ECO:0000256" key="2">
    <source>
        <dbReference type="SAM" id="MobiDB-lite"/>
    </source>
</evidence>
<feature type="region of interest" description="Disordered" evidence="2">
    <location>
        <begin position="823"/>
        <end position="846"/>
    </location>
</feature>
<dbReference type="GeneID" id="90037085"/>
<comment type="caution">
    <text evidence="3">The sequence shown here is derived from an EMBL/GenBank/DDBJ whole genome shotgun (WGS) entry which is preliminary data.</text>
</comment>